<dbReference type="PANTHER" id="PTHR42912:SF80">
    <property type="entry name" value="METHYLTRANSFERASE DOMAIN-CONTAINING PROTEIN"/>
    <property type="match status" value="1"/>
</dbReference>
<reference evidence="1" key="1">
    <citation type="submission" date="2018-06" db="EMBL/GenBank/DDBJ databases">
        <authorList>
            <person name="Zhirakovskaya E."/>
        </authorList>
    </citation>
    <scope>NUCLEOTIDE SEQUENCE</scope>
</reference>
<name>A0A3B1AD80_9ZZZZ</name>
<gene>
    <name evidence="1" type="ORF">MNBD_ALPHA03-802</name>
</gene>
<dbReference type="Gene3D" id="3.40.50.150">
    <property type="entry name" value="Vaccinia Virus protein VP39"/>
    <property type="match status" value="1"/>
</dbReference>
<protein>
    <recommendedName>
        <fullName evidence="2">Methyltransferase type 11 domain-containing protein</fullName>
    </recommendedName>
</protein>
<dbReference type="InterPro" id="IPR029063">
    <property type="entry name" value="SAM-dependent_MTases_sf"/>
</dbReference>
<organism evidence="1">
    <name type="scientific">hydrothermal vent metagenome</name>
    <dbReference type="NCBI Taxonomy" id="652676"/>
    <lineage>
        <taxon>unclassified sequences</taxon>
        <taxon>metagenomes</taxon>
        <taxon>ecological metagenomes</taxon>
    </lineage>
</organism>
<accession>A0A3B1AD80</accession>
<proteinExistence type="predicted"/>
<dbReference type="Pfam" id="PF13489">
    <property type="entry name" value="Methyltransf_23"/>
    <property type="match status" value="1"/>
</dbReference>
<dbReference type="InterPro" id="IPR050508">
    <property type="entry name" value="Methyltransf_Superfamily"/>
</dbReference>
<evidence type="ECO:0000313" key="1">
    <source>
        <dbReference type="EMBL" id="VAX01832.1"/>
    </source>
</evidence>
<dbReference type="SUPFAM" id="SSF53335">
    <property type="entry name" value="S-adenosyl-L-methionine-dependent methyltransferases"/>
    <property type="match status" value="1"/>
</dbReference>
<dbReference type="EMBL" id="UOFW01000002">
    <property type="protein sequence ID" value="VAX01832.1"/>
    <property type="molecule type" value="Genomic_DNA"/>
</dbReference>
<sequence>MEGTAKNGQSCPACDQVICDELKKYGHEQWRIVRCSDCNFVYLKNPPGYAAMVDEFAWEKTSKTEISRRLKKRPVAARLSRKSRWRLGFGGRSFDKVGNYFPSGKILDIGCGAGNLKFGENTIPFGIEISRSLHAVSDAKMKKLGGYVVHAPAIDGVKQFDDEFFDGVVMFSYLEHEQYPLEVLKQVSRILKPGGRAYVRVPNFGSINRVVMGGNWCGFRYPDHTNYFTTRSLKHMAAGAGLGYLGINTFSSVFDDNITALLPKQ</sequence>
<dbReference type="AlphaFoldDB" id="A0A3B1AD80"/>
<dbReference type="GO" id="GO:0008168">
    <property type="term" value="F:methyltransferase activity"/>
    <property type="evidence" value="ECO:0007669"/>
    <property type="project" value="TreeGrafter"/>
</dbReference>
<dbReference type="PANTHER" id="PTHR42912">
    <property type="entry name" value="METHYLTRANSFERASE"/>
    <property type="match status" value="1"/>
</dbReference>
<dbReference type="CDD" id="cd02440">
    <property type="entry name" value="AdoMet_MTases"/>
    <property type="match status" value="1"/>
</dbReference>
<evidence type="ECO:0008006" key="2">
    <source>
        <dbReference type="Google" id="ProtNLM"/>
    </source>
</evidence>